<keyword evidence="1" id="KW-1133">Transmembrane helix</keyword>
<dbReference type="InterPro" id="IPR012652">
    <property type="entry name" value="ThiW"/>
</dbReference>
<dbReference type="OrthoDB" id="5516776at2"/>
<dbReference type="NCBIfam" id="TIGR02359">
    <property type="entry name" value="thiW"/>
    <property type="match status" value="1"/>
</dbReference>
<accession>A0A1G9T2B4</accession>
<feature type="transmembrane region" description="Helical" evidence="1">
    <location>
        <begin position="95"/>
        <end position="121"/>
    </location>
</feature>
<dbReference type="Proteomes" id="UP000214880">
    <property type="component" value="Unassembled WGS sequence"/>
</dbReference>
<feature type="transmembrane region" description="Helical" evidence="1">
    <location>
        <begin position="68"/>
        <end position="88"/>
    </location>
</feature>
<proteinExistence type="predicted"/>
<reference evidence="2 3" key="1">
    <citation type="submission" date="2016-10" db="EMBL/GenBank/DDBJ databases">
        <authorList>
            <person name="de Groot N.N."/>
        </authorList>
    </citation>
    <scope>NUCLEOTIDE SEQUENCE [LARGE SCALE GENOMIC DNA]</scope>
    <source>
        <strain evidence="2 3">DSM 1736</strain>
    </source>
</reference>
<keyword evidence="1" id="KW-0472">Membrane</keyword>
<feature type="transmembrane region" description="Helical" evidence="1">
    <location>
        <begin position="6"/>
        <end position="27"/>
    </location>
</feature>
<keyword evidence="1" id="KW-0812">Transmembrane</keyword>
<gene>
    <name evidence="2" type="ORF">SAMN04488502_104193</name>
</gene>
<dbReference type="PIRSF" id="PIRSF024534">
    <property type="entry name" value="ThiW"/>
    <property type="match status" value="1"/>
</dbReference>
<name>A0A1G9T2B4_9FIRM</name>
<dbReference type="AlphaFoldDB" id="A0A1G9T2B4"/>
<feature type="transmembrane region" description="Helical" evidence="1">
    <location>
        <begin position="127"/>
        <end position="150"/>
    </location>
</feature>
<keyword evidence="3" id="KW-1185">Reference proteome</keyword>
<evidence type="ECO:0000256" key="1">
    <source>
        <dbReference type="SAM" id="Phobius"/>
    </source>
</evidence>
<organism evidence="2 3">
    <name type="scientific">Dendrosporobacter quercicolus</name>
    <dbReference type="NCBI Taxonomy" id="146817"/>
    <lineage>
        <taxon>Bacteria</taxon>
        <taxon>Bacillati</taxon>
        <taxon>Bacillota</taxon>
        <taxon>Negativicutes</taxon>
        <taxon>Selenomonadales</taxon>
        <taxon>Sporomusaceae</taxon>
        <taxon>Dendrosporobacter</taxon>
    </lineage>
</organism>
<dbReference type="STRING" id="146817.SAMN04488502_104193"/>
<dbReference type="Gene3D" id="1.10.1760.20">
    <property type="match status" value="1"/>
</dbReference>
<feature type="transmembrane region" description="Helical" evidence="1">
    <location>
        <begin position="39"/>
        <end position="62"/>
    </location>
</feature>
<sequence length="163" mass="16851">MALQKLTMTALFMAIGVLSAHIVYIPLGVAKCFPVQHTINVLVSVFLGMRYSLSAAFGIAVVRNLAGTGSLLAFPGSMFGAALSGIIYQKTNSVVGAIIGEMIGTGLLGGLVAVPLAKYILGTTAGAFFFVVPFLISAAGGSLIAYVIYLTPITALFRAKFGE</sequence>
<dbReference type="EMBL" id="FNHB01000004">
    <property type="protein sequence ID" value="SDM41884.1"/>
    <property type="molecule type" value="Genomic_DNA"/>
</dbReference>
<evidence type="ECO:0000313" key="3">
    <source>
        <dbReference type="Proteomes" id="UP000214880"/>
    </source>
</evidence>
<dbReference type="RefSeq" id="WP_092072434.1">
    <property type="nucleotide sequence ID" value="NZ_FNHB01000004.1"/>
</dbReference>
<dbReference type="Pfam" id="PF09512">
    <property type="entry name" value="ThiW"/>
    <property type="match status" value="1"/>
</dbReference>
<evidence type="ECO:0000313" key="2">
    <source>
        <dbReference type="EMBL" id="SDM41884.1"/>
    </source>
</evidence>
<protein>
    <submittedName>
        <fullName evidence="2">Energy coupling factor transporter S component ThiW</fullName>
    </submittedName>
</protein>